<dbReference type="Proteomes" id="UP001330016">
    <property type="component" value="Unassembled WGS sequence"/>
</dbReference>
<reference evidence="1 2" key="1">
    <citation type="submission" date="2023-02" db="EMBL/GenBank/DDBJ databases">
        <title>The predominant lactic acid bacteria and yeasts involved in the spontaneous fermentation of millet during the production of the traditional porridge Hausa koko in Ghana.</title>
        <authorList>
            <person name="Atter A."/>
            <person name="Diaz M."/>
        </authorList>
    </citation>
    <scope>NUCLEOTIDE SEQUENCE [LARGE SCALE GENOMIC DNA]</scope>
    <source>
        <strain evidence="1 2">FI11640</strain>
    </source>
</reference>
<evidence type="ECO:0000313" key="1">
    <source>
        <dbReference type="EMBL" id="MEE6717238.1"/>
    </source>
</evidence>
<evidence type="ECO:0000313" key="2">
    <source>
        <dbReference type="Proteomes" id="UP001330016"/>
    </source>
</evidence>
<organism evidence="1 2">
    <name type="scientific">Schleiferilactobacillus harbinensis</name>
    <dbReference type="NCBI Taxonomy" id="304207"/>
    <lineage>
        <taxon>Bacteria</taxon>
        <taxon>Bacillati</taxon>
        <taxon>Bacillota</taxon>
        <taxon>Bacilli</taxon>
        <taxon>Lactobacillales</taxon>
        <taxon>Lactobacillaceae</taxon>
        <taxon>Schleiferilactobacillus</taxon>
    </lineage>
</organism>
<name>A0ABU7T3Q2_9LACO</name>
<sequence>MLNVPNNAVFVTIPRDGLPQMPMNPTAFNLYVNVLAHRAETRFEIIPPSWQQGIVAWRENTDYKPLCALYHIKVRIVQPMV</sequence>
<gene>
    <name evidence="1" type="ORF">PS435_15475</name>
</gene>
<keyword evidence="2" id="KW-1185">Reference proteome</keyword>
<dbReference type="RefSeq" id="WP_331244647.1">
    <property type="nucleotide sequence ID" value="NZ_JAQSGJ010000098.1"/>
</dbReference>
<dbReference type="EMBL" id="JAQSGK010000098">
    <property type="protein sequence ID" value="MEE6717238.1"/>
    <property type="molecule type" value="Genomic_DNA"/>
</dbReference>
<proteinExistence type="predicted"/>
<comment type="caution">
    <text evidence="1">The sequence shown here is derived from an EMBL/GenBank/DDBJ whole genome shotgun (WGS) entry which is preliminary data.</text>
</comment>
<accession>A0ABU7T3Q2</accession>
<protein>
    <recommendedName>
        <fullName evidence="3">GyrI-like small molecule binding domain-containing protein</fullName>
    </recommendedName>
</protein>
<evidence type="ECO:0008006" key="3">
    <source>
        <dbReference type="Google" id="ProtNLM"/>
    </source>
</evidence>